<accession>A0A8J2L6A3</accession>
<keyword evidence="1" id="KW-0630">Potassium</keyword>
<feature type="domain" description="Inward rectifier potassium channel C-terminal" evidence="2">
    <location>
        <begin position="2"/>
        <end position="130"/>
    </location>
</feature>
<evidence type="ECO:0000313" key="3">
    <source>
        <dbReference type="EMBL" id="CAG7816393.1"/>
    </source>
</evidence>
<dbReference type="Proteomes" id="UP000708208">
    <property type="component" value="Unassembled WGS sequence"/>
</dbReference>
<keyword evidence="1" id="KW-0407">Ion channel</keyword>
<sequence length="139" mass="15711">HTQVQARVIRRRTTDEGEIIQYDQQELPIHTTEKSNKIFLFWPLTVAHILDESSPLGDLQPSDLSPDNTSFEIMVVLEGVVESTGLTVQARSSYLPSEILWGQRFQNIHSDVSDLTGQKILNYSRFHETYPDSSGVGNP</sequence>
<reference evidence="3" key="1">
    <citation type="submission" date="2021-06" db="EMBL/GenBank/DDBJ databases">
        <authorList>
            <person name="Hodson N. C."/>
            <person name="Mongue J. A."/>
            <person name="Jaron S. K."/>
        </authorList>
    </citation>
    <scope>NUCLEOTIDE SEQUENCE</scope>
</reference>
<comment type="subcellular location">
    <subcellularLocation>
        <location evidence="1">Membrane</location>
        <topology evidence="1">Multi-pass membrane protein</topology>
    </subcellularLocation>
</comment>
<keyword evidence="4" id="KW-1185">Reference proteome</keyword>
<dbReference type="InterPro" id="IPR041647">
    <property type="entry name" value="IRK_C"/>
</dbReference>
<dbReference type="AlphaFoldDB" id="A0A8J2L6A3"/>
<dbReference type="PANTHER" id="PTHR11767:SF102">
    <property type="entry name" value="INWARDLY RECTIFYING POTASSIUM CHANNEL 1, ISOFORM F"/>
    <property type="match status" value="1"/>
</dbReference>
<name>A0A8J2L6A3_9HEXA</name>
<evidence type="ECO:0000313" key="4">
    <source>
        <dbReference type="Proteomes" id="UP000708208"/>
    </source>
</evidence>
<dbReference type="GO" id="GO:0034765">
    <property type="term" value="P:regulation of monoatomic ion transmembrane transport"/>
    <property type="evidence" value="ECO:0007669"/>
    <property type="project" value="TreeGrafter"/>
</dbReference>
<keyword evidence="1" id="KW-0813">Transport</keyword>
<dbReference type="GO" id="GO:0005886">
    <property type="term" value="C:plasma membrane"/>
    <property type="evidence" value="ECO:0007669"/>
    <property type="project" value="TreeGrafter"/>
</dbReference>
<feature type="non-terminal residue" evidence="3">
    <location>
        <position position="1"/>
    </location>
</feature>
<dbReference type="GO" id="GO:0034702">
    <property type="term" value="C:monoatomic ion channel complex"/>
    <property type="evidence" value="ECO:0007669"/>
    <property type="project" value="UniProtKB-KW"/>
</dbReference>
<gene>
    <name evidence="3" type="ORF">AFUS01_LOCUS27016</name>
</gene>
<dbReference type="PANTHER" id="PTHR11767">
    <property type="entry name" value="INWARD RECTIFIER POTASSIUM CHANNEL"/>
    <property type="match status" value="1"/>
</dbReference>
<dbReference type="GO" id="GO:0005242">
    <property type="term" value="F:inward rectifier potassium channel activity"/>
    <property type="evidence" value="ECO:0007669"/>
    <property type="project" value="InterPro"/>
</dbReference>
<dbReference type="EMBL" id="CAJVCH010368997">
    <property type="protein sequence ID" value="CAG7816393.1"/>
    <property type="molecule type" value="Genomic_DNA"/>
</dbReference>
<organism evidence="3 4">
    <name type="scientific">Allacma fusca</name>
    <dbReference type="NCBI Taxonomy" id="39272"/>
    <lineage>
        <taxon>Eukaryota</taxon>
        <taxon>Metazoa</taxon>
        <taxon>Ecdysozoa</taxon>
        <taxon>Arthropoda</taxon>
        <taxon>Hexapoda</taxon>
        <taxon>Collembola</taxon>
        <taxon>Symphypleona</taxon>
        <taxon>Sminthuridae</taxon>
        <taxon>Allacma</taxon>
    </lineage>
</organism>
<dbReference type="InterPro" id="IPR016449">
    <property type="entry name" value="K_chnl_inward-rec_Kir"/>
</dbReference>
<evidence type="ECO:0000256" key="1">
    <source>
        <dbReference type="RuleBase" id="RU003822"/>
    </source>
</evidence>
<keyword evidence="1" id="KW-0812">Transmembrane</keyword>
<comment type="caution">
    <text evidence="3">The sequence shown here is derived from an EMBL/GenBank/DDBJ whole genome shotgun (WGS) entry which is preliminary data.</text>
</comment>
<dbReference type="GO" id="GO:1990573">
    <property type="term" value="P:potassium ion import across plasma membrane"/>
    <property type="evidence" value="ECO:0007669"/>
    <property type="project" value="TreeGrafter"/>
</dbReference>
<dbReference type="Pfam" id="PF17655">
    <property type="entry name" value="IRK_C"/>
    <property type="match status" value="1"/>
</dbReference>
<comment type="similarity">
    <text evidence="1">Belongs to the inward rectifier-type potassium channel (TC 1.A.2.1) family.</text>
</comment>
<keyword evidence="1" id="KW-0406">Ion transport</keyword>
<evidence type="ECO:0000259" key="2">
    <source>
        <dbReference type="Pfam" id="PF17655"/>
    </source>
</evidence>
<dbReference type="OrthoDB" id="273257at2759"/>
<keyword evidence="1" id="KW-0851">Voltage-gated channel</keyword>
<keyword evidence="1" id="KW-0633">Potassium transport</keyword>
<keyword evidence="1" id="KW-0472">Membrane</keyword>
<proteinExistence type="inferred from homology"/>
<protein>
    <recommendedName>
        <fullName evidence="2">Inward rectifier potassium channel C-terminal domain-containing protein</fullName>
    </recommendedName>
</protein>